<keyword evidence="4" id="KW-0342">GTP-binding</keyword>
<feature type="transmembrane region" description="Helical" evidence="6">
    <location>
        <begin position="24"/>
        <end position="46"/>
    </location>
</feature>
<proteinExistence type="predicted"/>
<dbReference type="GO" id="GO:0052621">
    <property type="term" value="F:diguanylate cyclase activity"/>
    <property type="evidence" value="ECO:0007669"/>
    <property type="project" value="UniProtKB-EC"/>
</dbReference>
<dbReference type="NCBIfam" id="TIGR00254">
    <property type="entry name" value="GGDEF"/>
    <property type="match status" value="1"/>
</dbReference>
<evidence type="ECO:0000313" key="9">
    <source>
        <dbReference type="Proteomes" id="UP000664658"/>
    </source>
</evidence>
<dbReference type="SUPFAM" id="SSF55073">
    <property type="entry name" value="Nucleotide cyclase"/>
    <property type="match status" value="1"/>
</dbReference>
<evidence type="ECO:0000256" key="1">
    <source>
        <dbReference type="ARBA" id="ARBA00001946"/>
    </source>
</evidence>
<dbReference type="SMART" id="SM00267">
    <property type="entry name" value="GGDEF"/>
    <property type="match status" value="1"/>
</dbReference>
<evidence type="ECO:0000256" key="3">
    <source>
        <dbReference type="ARBA" id="ARBA00012528"/>
    </source>
</evidence>
<dbReference type="EC" id="2.7.7.65" evidence="3"/>
<keyword evidence="6" id="KW-0472">Membrane</keyword>
<keyword evidence="4" id="KW-0547">Nucleotide-binding</keyword>
<dbReference type="PROSITE" id="PS50887">
    <property type="entry name" value="GGDEF"/>
    <property type="match status" value="1"/>
</dbReference>
<dbReference type="InterPro" id="IPR050469">
    <property type="entry name" value="Diguanylate_Cyclase"/>
</dbReference>
<dbReference type="Pfam" id="PF00990">
    <property type="entry name" value="GGDEF"/>
    <property type="match status" value="1"/>
</dbReference>
<dbReference type="EMBL" id="JAFNAA010000014">
    <property type="protein sequence ID" value="MBO1109091.1"/>
    <property type="molecule type" value="Genomic_DNA"/>
</dbReference>
<dbReference type="CDD" id="cd01949">
    <property type="entry name" value="GGDEF"/>
    <property type="match status" value="1"/>
</dbReference>
<dbReference type="Gene3D" id="3.30.70.270">
    <property type="match status" value="1"/>
</dbReference>
<accession>A0A8I2B3R4</accession>
<dbReference type="InterPro" id="IPR043128">
    <property type="entry name" value="Rev_trsase/Diguanyl_cyclase"/>
</dbReference>
<comment type="cofactor">
    <cofactor evidence="1">
        <name>Mg(2+)</name>
        <dbReference type="ChEBI" id="CHEBI:18420"/>
    </cofactor>
</comment>
<protein>
    <recommendedName>
        <fullName evidence="3">diguanylate cyclase</fullName>
        <ecNumber evidence="3">2.7.7.65</ecNumber>
    </recommendedName>
</protein>
<reference evidence="8" key="1">
    <citation type="submission" date="2021-03" db="EMBL/GenBank/DDBJ databases">
        <title>Plesiomonas shigelloides zfcc0051, isolated from zebrafish feces.</title>
        <authorList>
            <person name="Vanderhoek Z."/>
            <person name="Gaulke C."/>
        </authorList>
    </citation>
    <scope>NUCLEOTIDE SEQUENCE</scope>
    <source>
        <strain evidence="8">Zfcc0051</strain>
    </source>
</reference>
<dbReference type="RefSeq" id="WP_207542368.1">
    <property type="nucleotide sequence ID" value="NZ_JAFNAA010000014.1"/>
</dbReference>
<dbReference type="PANTHER" id="PTHR45138">
    <property type="entry name" value="REGULATORY COMPONENTS OF SENSORY TRANSDUCTION SYSTEM"/>
    <property type="match status" value="1"/>
</dbReference>
<comment type="catalytic activity">
    <reaction evidence="5">
        <text>2 GTP = 3',3'-c-di-GMP + 2 diphosphate</text>
        <dbReference type="Rhea" id="RHEA:24898"/>
        <dbReference type="ChEBI" id="CHEBI:33019"/>
        <dbReference type="ChEBI" id="CHEBI:37565"/>
        <dbReference type="ChEBI" id="CHEBI:58805"/>
        <dbReference type="EC" id="2.7.7.65"/>
    </reaction>
</comment>
<sequence length="529" mass="60354">MPKQGMNTVAHAESTIRTRKKYYLLFKVMIILVFITLIISFAIAIINFHAYSERQVNGYKHLLFTLGNSYLYEHVRGSENQLQALESRLNKQEIAAGGQVFTDVWPIVHKIKLEEDHHIFFYNAMSGRVDAYPLWVQPEHYDATIRPWYQLIEQHTYLPQWIGPYVEASGAARVLTLGKAITSDSGNTLGALMVDMPLSSIDKLLSRMVADDSITLFVRHDGSENTRDIISVINPRLMPKVLPTAENTYSSLQGLKKGIFLRQPLSYVPWEIGIYVPVDNFRQAFMHEFVMLVIPISLIVLLSALGLRALLKIFRQELGLVEQEFTLLSENQTSQLDKDAHNAWFVDRSISVLKEHYKTYHLSLRLDPLTKIFNRRAFDEDMALAVQHNTHFVLVLIDVDRFKLINDTWGHAFGDVVLRRVSGVLAEELGVAHVYRIGGDEFAAILPLQGRVLTSVLEQLQTVIRALRWRENSCRVTLSMGVANGPQPAAVLFEQADQALYKSKSVGRNCWHYFTRQDIREDIEESVDG</sequence>
<dbReference type="Gene3D" id="3.30.450.20">
    <property type="entry name" value="PAS domain"/>
    <property type="match status" value="2"/>
</dbReference>
<dbReference type="GO" id="GO:0005525">
    <property type="term" value="F:GTP binding"/>
    <property type="evidence" value="ECO:0007669"/>
    <property type="project" value="UniProtKB-KW"/>
</dbReference>
<evidence type="ECO:0000256" key="2">
    <source>
        <dbReference type="ARBA" id="ARBA00004665"/>
    </source>
</evidence>
<evidence type="ECO:0000256" key="4">
    <source>
        <dbReference type="ARBA" id="ARBA00023134"/>
    </source>
</evidence>
<feature type="transmembrane region" description="Helical" evidence="6">
    <location>
        <begin position="289"/>
        <end position="311"/>
    </location>
</feature>
<organism evidence="8 9">
    <name type="scientific">Plesiomonas shigelloides</name>
    <name type="common">Aeromonas shigelloides</name>
    <dbReference type="NCBI Taxonomy" id="703"/>
    <lineage>
        <taxon>Bacteria</taxon>
        <taxon>Pseudomonadati</taxon>
        <taxon>Pseudomonadota</taxon>
        <taxon>Gammaproteobacteria</taxon>
        <taxon>Enterobacterales</taxon>
        <taxon>Enterobacteriaceae</taxon>
        <taxon>Plesiomonas</taxon>
    </lineage>
</organism>
<feature type="domain" description="GGDEF" evidence="7">
    <location>
        <begin position="390"/>
        <end position="516"/>
    </location>
</feature>
<evidence type="ECO:0000256" key="5">
    <source>
        <dbReference type="ARBA" id="ARBA00034247"/>
    </source>
</evidence>
<dbReference type="Proteomes" id="UP000664658">
    <property type="component" value="Unassembled WGS sequence"/>
</dbReference>
<evidence type="ECO:0000313" key="8">
    <source>
        <dbReference type="EMBL" id="MBO1109091.1"/>
    </source>
</evidence>
<dbReference type="InterPro" id="IPR029787">
    <property type="entry name" value="Nucleotide_cyclase"/>
</dbReference>
<gene>
    <name evidence="8" type="ORF">J2R62_12885</name>
</gene>
<name>A0A8I2B3R4_PLESH</name>
<dbReference type="InterPro" id="IPR000160">
    <property type="entry name" value="GGDEF_dom"/>
</dbReference>
<dbReference type="PANTHER" id="PTHR45138:SF9">
    <property type="entry name" value="DIGUANYLATE CYCLASE DGCM-RELATED"/>
    <property type="match status" value="1"/>
</dbReference>
<evidence type="ECO:0000259" key="7">
    <source>
        <dbReference type="PROSITE" id="PS50887"/>
    </source>
</evidence>
<keyword evidence="6" id="KW-0812">Transmembrane</keyword>
<dbReference type="AlphaFoldDB" id="A0A8I2B3R4"/>
<keyword evidence="6" id="KW-1133">Transmembrane helix</keyword>
<evidence type="ECO:0000256" key="6">
    <source>
        <dbReference type="SAM" id="Phobius"/>
    </source>
</evidence>
<comment type="pathway">
    <text evidence="2">Purine metabolism; 3',5'-cyclic di-GMP biosynthesis.</text>
</comment>
<comment type="caution">
    <text evidence="8">The sequence shown here is derived from an EMBL/GenBank/DDBJ whole genome shotgun (WGS) entry which is preliminary data.</text>
</comment>